<dbReference type="InterPro" id="IPR036866">
    <property type="entry name" value="RibonucZ/Hydroxyglut_hydro"/>
</dbReference>
<keyword evidence="3" id="KW-1185">Reference proteome</keyword>
<evidence type="ECO:0000259" key="1">
    <source>
        <dbReference type="SMART" id="SM00849"/>
    </source>
</evidence>
<dbReference type="SUPFAM" id="SSF56281">
    <property type="entry name" value="Metallo-hydrolase/oxidoreductase"/>
    <property type="match status" value="1"/>
</dbReference>
<dbReference type="InterPro" id="IPR052195">
    <property type="entry name" value="Bact_Alkyl/Aryl-Sulfatase"/>
</dbReference>
<dbReference type="Gene3D" id="3.60.15.30">
    <property type="entry name" value="Metallo-beta-lactamase domain"/>
    <property type="match status" value="1"/>
</dbReference>
<reference evidence="2 3" key="1">
    <citation type="submission" date="2020-08" db="EMBL/GenBank/DDBJ databases">
        <title>Genomic Encyclopedia of Type Strains, Phase IV (KMG-IV): sequencing the most valuable type-strain genomes for metagenomic binning, comparative biology and taxonomic classification.</title>
        <authorList>
            <person name="Goeker M."/>
        </authorList>
    </citation>
    <scope>NUCLEOTIDE SEQUENCE [LARGE SCALE GENOMIC DNA]</scope>
    <source>
        <strain evidence="2 3">DSM 29348</strain>
    </source>
</reference>
<proteinExistence type="predicted"/>
<dbReference type="PANTHER" id="PTHR43223">
    <property type="entry name" value="ALKYL/ARYL-SULFATASE"/>
    <property type="match status" value="1"/>
</dbReference>
<organism evidence="2 3">
    <name type="scientific">Sphingobium fontiphilum</name>
    <dbReference type="NCBI Taxonomy" id="944425"/>
    <lineage>
        <taxon>Bacteria</taxon>
        <taxon>Pseudomonadati</taxon>
        <taxon>Pseudomonadota</taxon>
        <taxon>Alphaproteobacteria</taxon>
        <taxon>Sphingomonadales</taxon>
        <taxon>Sphingomonadaceae</taxon>
        <taxon>Sphingobium</taxon>
    </lineage>
</organism>
<dbReference type="Proteomes" id="UP000552757">
    <property type="component" value="Unassembled WGS sequence"/>
</dbReference>
<accession>A0A7W6DGB1</accession>
<gene>
    <name evidence="2" type="ORF">GGR44_001915</name>
</gene>
<dbReference type="Gene3D" id="1.25.40.880">
    <property type="entry name" value="Alkyl sulfatase, dimerisation domain"/>
    <property type="match status" value="1"/>
</dbReference>
<evidence type="ECO:0000313" key="3">
    <source>
        <dbReference type="Proteomes" id="UP000552757"/>
    </source>
</evidence>
<dbReference type="Pfam" id="PF00753">
    <property type="entry name" value="Lactamase_B"/>
    <property type="match status" value="1"/>
</dbReference>
<dbReference type="GO" id="GO:0016787">
    <property type="term" value="F:hydrolase activity"/>
    <property type="evidence" value="ECO:0007669"/>
    <property type="project" value="UniProtKB-KW"/>
</dbReference>
<dbReference type="InterPro" id="IPR038536">
    <property type="entry name" value="Alkyl/aryl-sulf_dimr_sf"/>
</dbReference>
<dbReference type="EMBL" id="JACIEB010000004">
    <property type="protein sequence ID" value="MBB3982252.1"/>
    <property type="molecule type" value="Genomic_DNA"/>
</dbReference>
<dbReference type="SMART" id="SM00849">
    <property type="entry name" value="Lactamase_B"/>
    <property type="match status" value="1"/>
</dbReference>
<dbReference type="InterPro" id="IPR029228">
    <property type="entry name" value="Alkyl_sulf_dimr"/>
</dbReference>
<name>A0A7W6DGB1_9SPHN</name>
<dbReference type="RefSeq" id="WP_183955338.1">
    <property type="nucleotide sequence ID" value="NZ_JACIEB010000004.1"/>
</dbReference>
<dbReference type="InterPro" id="IPR001279">
    <property type="entry name" value="Metallo-B-lactamas"/>
</dbReference>
<evidence type="ECO:0000313" key="2">
    <source>
        <dbReference type="EMBL" id="MBB3982252.1"/>
    </source>
</evidence>
<feature type="domain" description="Metallo-beta-lactamase" evidence="1">
    <location>
        <begin position="36"/>
        <end position="241"/>
    </location>
</feature>
<sequence>MTRFRTLDHPMMPAIAWNPARPAEWINDHIAMNRATSNAYLIPGDAGDVVINTGTAVQGEQIRKNFEALIGRPLKVTTIIFTQSHPDHTGGWQYFADEGVETIVQCKFRRICEERKQMGPFFGRRNAKVLAALIPPGDTGAYWFEARDPEPLTEFANAHDFTVSGRQYQALSIPSGETLDALAVWMPQERTLFFGNWAGAIMGAFPNFYTARGDRDRSVVFWLEECRMMIDLGAELLVTGHDDPIRGADAVRAHLCKLRDAVQYMHDKTVAGMNEGRTLPELMASIALPPELALNDGRGPVRWYVRATWEEYAGWFRQERTSELYATPPSAVWPEVVALAGGAGALAERARAHLAQGDPEKALHLVEMAVVAAPDDRDVRETELAVYEALADLTEGRVFDELGWLESSIIATRRALDADTGA</sequence>
<keyword evidence="2" id="KW-0378">Hydrolase</keyword>
<comment type="caution">
    <text evidence="2">The sequence shown here is derived from an EMBL/GenBank/DDBJ whole genome shotgun (WGS) entry which is preliminary data.</text>
</comment>
<dbReference type="Pfam" id="PF14863">
    <property type="entry name" value="Alkyl_sulf_dimr"/>
    <property type="match status" value="1"/>
</dbReference>
<dbReference type="GO" id="GO:0046983">
    <property type="term" value="F:protein dimerization activity"/>
    <property type="evidence" value="ECO:0007669"/>
    <property type="project" value="InterPro"/>
</dbReference>
<dbReference type="AlphaFoldDB" id="A0A7W6DGB1"/>
<dbReference type="PANTHER" id="PTHR43223:SF2">
    <property type="entry name" value="METALLO-BETA-LACTAMASE DOMAIN-CONTAINING PROTEIN"/>
    <property type="match status" value="1"/>
</dbReference>
<protein>
    <submittedName>
        <fullName evidence="2">Alkyl sulfatase BDS1-like metallo-beta-lactamase superfamily hydrolase</fullName>
    </submittedName>
</protein>